<dbReference type="InterPro" id="IPR052163">
    <property type="entry name" value="DGC-Regulatory_Protein"/>
</dbReference>
<evidence type="ECO:0000313" key="4">
    <source>
        <dbReference type="Proteomes" id="UP001078443"/>
    </source>
</evidence>
<organism evidence="3 4">
    <name type="scientific">Clostridium aestuarii</name>
    <dbReference type="NCBI Taxonomy" id="338193"/>
    <lineage>
        <taxon>Bacteria</taxon>
        <taxon>Bacillati</taxon>
        <taxon>Bacillota</taxon>
        <taxon>Clostridia</taxon>
        <taxon>Eubacteriales</taxon>
        <taxon>Clostridiaceae</taxon>
        <taxon>Clostridium</taxon>
    </lineage>
</organism>
<evidence type="ECO:0000313" key="3">
    <source>
        <dbReference type="EMBL" id="MCY6483080.1"/>
    </source>
</evidence>
<dbReference type="Proteomes" id="UP001078443">
    <property type="component" value="Unassembled WGS sequence"/>
</dbReference>
<comment type="caution">
    <text evidence="3">The sequence shown here is derived from an EMBL/GenBank/DDBJ whole genome shotgun (WGS) entry which is preliminary data.</text>
</comment>
<dbReference type="InterPro" id="IPR029787">
    <property type="entry name" value="Nucleotide_cyclase"/>
</dbReference>
<dbReference type="PROSITE" id="PS50887">
    <property type="entry name" value="GGDEF"/>
    <property type="match status" value="1"/>
</dbReference>
<gene>
    <name evidence="3" type="ORF">OW763_01765</name>
</gene>
<protein>
    <submittedName>
        <fullName evidence="3">ABC transporter substrate binding protein</fullName>
    </submittedName>
</protein>
<feature type="transmembrane region" description="Helical" evidence="1">
    <location>
        <begin position="350"/>
        <end position="373"/>
    </location>
</feature>
<feature type="domain" description="GGDEF" evidence="2">
    <location>
        <begin position="434"/>
        <end position="567"/>
    </location>
</feature>
<proteinExistence type="predicted"/>
<keyword evidence="1" id="KW-0472">Membrane</keyword>
<dbReference type="SMART" id="SM00267">
    <property type="entry name" value="GGDEF"/>
    <property type="match status" value="1"/>
</dbReference>
<dbReference type="PANTHER" id="PTHR46663:SF2">
    <property type="entry name" value="GGDEF DOMAIN-CONTAINING PROTEIN"/>
    <property type="match status" value="1"/>
</dbReference>
<keyword evidence="1" id="KW-1133">Transmembrane helix</keyword>
<dbReference type="InterPro" id="IPR007487">
    <property type="entry name" value="ABC_transpt-TYRBP-like"/>
</dbReference>
<accession>A0ABT4CY93</accession>
<evidence type="ECO:0000259" key="2">
    <source>
        <dbReference type="PROSITE" id="PS50887"/>
    </source>
</evidence>
<dbReference type="Gene3D" id="3.40.50.2300">
    <property type="match status" value="2"/>
</dbReference>
<dbReference type="InterPro" id="IPR043128">
    <property type="entry name" value="Rev_trsase/Diguanyl_cyclase"/>
</dbReference>
<dbReference type="Pfam" id="PF00990">
    <property type="entry name" value="GGDEF"/>
    <property type="match status" value="1"/>
</dbReference>
<dbReference type="Gene3D" id="3.30.70.270">
    <property type="match status" value="1"/>
</dbReference>
<dbReference type="EMBL" id="JAPQER010000001">
    <property type="protein sequence ID" value="MCY6483080.1"/>
    <property type="molecule type" value="Genomic_DNA"/>
</dbReference>
<dbReference type="InterPro" id="IPR000160">
    <property type="entry name" value="GGDEF_dom"/>
</dbReference>
<dbReference type="Pfam" id="PF04392">
    <property type="entry name" value="ABC_sub_bind"/>
    <property type="match status" value="1"/>
</dbReference>
<keyword evidence="1" id="KW-0812">Transmembrane</keyword>
<name>A0ABT4CY93_9CLOT</name>
<dbReference type="CDD" id="cd01949">
    <property type="entry name" value="GGDEF"/>
    <property type="match status" value="1"/>
</dbReference>
<keyword evidence="4" id="KW-1185">Reference proteome</keyword>
<dbReference type="SUPFAM" id="SSF55073">
    <property type="entry name" value="Nucleotide cyclase"/>
    <property type="match status" value="1"/>
</dbReference>
<sequence>MKKTLKINNICYIFFLIFLLLIFNKSICLAQTKQKKQVLILNSYHKGFKWSDDVIIGIQTTLNKSKQNPNIIMEYMDTKRYYSENYFKQLYNLYKFKYKNKKFDVIIATDNNAVRFLLKYSEQLFPNVPVVFCGVNNIDTSLLNEKNIFKGTMEDIVIKDTINSALKNNSNLKQVNVLIDNTDSSIIYKKSIEKLIPYYKEKLSFKFIQISNIEQAVKNTSTLPKDNIVFLTPIFIENSDNNFASFNGIKYICNNCPVPVYSSWSSYLSCGIVGGKILHQYFYGSSTAKIALQILNGENVSNIPITKEYDSKYIFDYTQLKKLNIGINNLPKNSKVINLPSKSYSIPKNLFMKILFTVICIELIIIVILFFNIHKRRKAEFKIIENKKLIEELRKQEALIKKLAFEDPLTNIPNRRSGKEKLHIAIQKAVNKNINPGVMFIDMDKFKFINDTMGHDVGDILLIKFCQRLKSNIRTKDIVARLGGDEFMIILDDVTSYVEVEICANRIIQAIKHPFIINEKKFNITCSIGISIYPEHGTDIETLLKNADIAMYKAKNNGRNNFQLFEEAQIEIV</sequence>
<dbReference type="RefSeq" id="WP_268039342.1">
    <property type="nucleotide sequence ID" value="NZ_JAPQER010000001.1"/>
</dbReference>
<dbReference type="NCBIfam" id="TIGR00254">
    <property type="entry name" value="GGDEF"/>
    <property type="match status" value="1"/>
</dbReference>
<dbReference type="PANTHER" id="PTHR46663">
    <property type="entry name" value="DIGUANYLATE CYCLASE DGCT-RELATED"/>
    <property type="match status" value="1"/>
</dbReference>
<evidence type="ECO:0000256" key="1">
    <source>
        <dbReference type="SAM" id="Phobius"/>
    </source>
</evidence>
<reference evidence="3" key="1">
    <citation type="submission" date="2022-12" db="EMBL/GenBank/DDBJ databases">
        <authorList>
            <person name="Wang J."/>
        </authorList>
    </citation>
    <scope>NUCLEOTIDE SEQUENCE</scope>
    <source>
        <strain evidence="3">HY-45-18</strain>
    </source>
</reference>